<keyword evidence="3 6" id="KW-0547">Nucleotide-binding</keyword>
<reference evidence="9" key="1">
    <citation type="submission" date="2020-03" db="EMBL/GenBank/DDBJ databases">
        <title>Spirochaetal bacteria isolated from arthropods constitute a novel genus Entomospira genus novum within the order Spirochaetales.</title>
        <authorList>
            <person name="Grana-Miraglia L."/>
            <person name="Sikutova S."/>
            <person name="Fingerle V."/>
            <person name="Sing A."/>
            <person name="Castillo-Ramirez S."/>
            <person name="Margos G."/>
            <person name="Rudolf I."/>
        </authorList>
    </citation>
    <scope>NUCLEOTIDE SEQUENCE</scope>
    <source>
        <strain evidence="9">BR208</strain>
    </source>
</reference>
<evidence type="ECO:0000313" key="9">
    <source>
        <dbReference type="EMBL" id="NIZ47214.1"/>
    </source>
</evidence>
<evidence type="ECO:0000313" key="10">
    <source>
        <dbReference type="Proteomes" id="UP000752013"/>
    </source>
</evidence>
<protein>
    <recommendedName>
        <fullName evidence="7">NH(3)-dependent NAD(+) synthetase</fullName>
        <ecNumber evidence="7">6.3.1.5</ecNumber>
    </recommendedName>
</protein>
<dbReference type="RefSeq" id="WP_167703635.1">
    <property type="nucleotide sequence ID" value="NZ_CP118168.1"/>
</dbReference>
<dbReference type="NCBIfam" id="TIGR00552">
    <property type="entry name" value="nadE"/>
    <property type="match status" value="1"/>
</dbReference>
<evidence type="ECO:0000256" key="4">
    <source>
        <dbReference type="ARBA" id="ARBA00022840"/>
    </source>
</evidence>
<dbReference type="GO" id="GO:0003952">
    <property type="term" value="F:NAD+ synthase (glutamine-hydrolyzing) activity"/>
    <property type="evidence" value="ECO:0007669"/>
    <property type="project" value="InterPro"/>
</dbReference>
<comment type="pathway">
    <text evidence="1">Cofactor biosynthesis; NAD(+) biosynthesis.</text>
</comment>
<evidence type="ECO:0000259" key="8">
    <source>
        <dbReference type="Pfam" id="PF02540"/>
    </source>
</evidence>
<dbReference type="PANTHER" id="PTHR23090:SF9">
    <property type="entry name" value="GLUTAMINE-DEPENDENT NAD(+) SYNTHETASE"/>
    <property type="match status" value="1"/>
</dbReference>
<dbReference type="SUPFAM" id="SSF52402">
    <property type="entry name" value="Adenine nucleotide alpha hydrolases-like"/>
    <property type="match status" value="1"/>
</dbReference>
<dbReference type="AlphaFoldDB" id="A0A968GDE9"/>
<dbReference type="FunFam" id="3.40.50.620:FF:000106">
    <property type="entry name" value="Glutamine-dependent NAD(+) synthetase"/>
    <property type="match status" value="1"/>
</dbReference>
<dbReference type="InterPro" id="IPR014729">
    <property type="entry name" value="Rossmann-like_a/b/a_fold"/>
</dbReference>
<name>A0A968GDE9_9SPIO</name>
<dbReference type="Pfam" id="PF02540">
    <property type="entry name" value="NAD_synthase"/>
    <property type="match status" value="1"/>
</dbReference>
<evidence type="ECO:0000256" key="1">
    <source>
        <dbReference type="ARBA" id="ARBA00004790"/>
    </source>
</evidence>
<comment type="catalytic activity">
    <reaction evidence="7">
        <text>deamido-NAD(+) + NH4(+) + ATP = AMP + diphosphate + NAD(+) + H(+)</text>
        <dbReference type="Rhea" id="RHEA:21188"/>
        <dbReference type="ChEBI" id="CHEBI:15378"/>
        <dbReference type="ChEBI" id="CHEBI:28938"/>
        <dbReference type="ChEBI" id="CHEBI:30616"/>
        <dbReference type="ChEBI" id="CHEBI:33019"/>
        <dbReference type="ChEBI" id="CHEBI:57540"/>
        <dbReference type="ChEBI" id="CHEBI:58437"/>
        <dbReference type="ChEBI" id="CHEBI:456215"/>
        <dbReference type="EC" id="6.3.1.5"/>
    </reaction>
</comment>
<dbReference type="Proteomes" id="UP000752013">
    <property type="component" value="Unassembled WGS sequence"/>
</dbReference>
<dbReference type="EC" id="6.3.1.5" evidence="7"/>
<sequence>MKILVPLINAHVGCFDNNVQELRETLVRASNRHQLDDSLIVLHPYALSGAEPHAEAEHPQFQLGIQRQLESLESVRRDSQRLLTMYSREQQWIIHFRDSTQEMQCPLKNGDLYVTMEQEKLVVTTDTLLKSILEDDNALIYSNFIWVVFLLDAYSRETVQRRRELLERLQQKVHAPVILIGAVGVANDRVHAGDTALFLPNTTDYGFALESQYALIDLFQEAITWEIDRQQVYFIQPDIEKEHAIILFAIRDFITKSGFSRVHLGLSGGVDSSLVAALVTQAIGANNVVGILMPSPYSSQHSITDALELAKNLNIETHMISLDDIYYSLKILLNKDFAISNLADENMQARLRGLYLMTYANSTNSFLLTTGNKSEIACGYGTLYGDMCGSYNPIGDLYKTEVYDLCRYINHQAGCNMIPEHVLTKAPSAELRMGQFDQETLPEYTRLDRIIELLLQNKYTHEQVASHSETTIEEVLHVANLLRKSEFKRWQAPPVLKLRDTHLGSSRGGVLLSTFKG</sequence>
<dbReference type="GO" id="GO:0009435">
    <property type="term" value="P:NAD+ biosynthetic process"/>
    <property type="evidence" value="ECO:0007669"/>
    <property type="project" value="InterPro"/>
</dbReference>
<comment type="caution">
    <text evidence="9">The sequence shown here is derived from an EMBL/GenBank/DDBJ whole genome shotgun (WGS) entry which is preliminary data.</text>
</comment>
<dbReference type="Gene3D" id="3.40.50.620">
    <property type="entry name" value="HUPs"/>
    <property type="match status" value="1"/>
</dbReference>
<evidence type="ECO:0000256" key="5">
    <source>
        <dbReference type="ARBA" id="ARBA00023027"/>
    </source>
</evidence>
<proteinExistence type="inferred from homology"/>
<accession>A0A968GDE9</accession>
<keyword evidence="5 6" id="KW-0520">NAD</keyword>
<dbReference type="PANTHER" id="PTHR23090">
    <property type="entry name" value="NH 3 /GLUTAMINE-DEPENDENT NAD + SYNTHETASE"/>
    <property type="match status" value="1"/>
</dbReference>
<dbReference type="InterPro" id="IPR022310">
    <property type="entry name" value="NAD/GMP_synthase"/>
</dbReference>
<dbReference type="GO" id="GO:0008795">
    <property type="term" value="F:NAD+ synthase activity"/>
    <property type="evidence" value="ECO:0007669"/>
    <property type="project" value="UniProtKB-EC"/>
</dbReference>
<gene>
    <name evidence="9" type="primary">nadE</name>
    <name evidence="9" type="ORF">HCT46_04705</name>
</gene>
<dbReference type="GO" id="GO:0005524">
    <property type="term" value="F:ATP binding"/>
    <property type="evidence" value="ECO:0007669"/>
    <property type="project" value="UniProtKB-KW"/>
</dbReference>
<keyword evidence="4 6" id="KW-0067">ATP-binding</keyword>
<dbReference type="GO" id="GO:0005737">
    <property type="term" value="C:cytoplasm"/>
    <property type="evidence" value="ECO:0007669"/>
    <property type="project" value="InterPro"/>
</dbReference>
<keyword evidence="10" id="KW-1185">Reference proteome</keyword>
<dbReference type="GO" id="GO:0004359">
    <property type="term" value="F:glutaminase activity"/>
    <property type="evidence" value="ECO:0007669"/>
    <property type="project" value="InterPro"/>
</dbReference>
<feature type="domain" description="NAD/GMP synthase" evidence="8">
    <location>
        <begin position="249"/>
        <end position="491"/>
    </location>
</feature>
<dbReference type="CDD" id="cd00553">
    <property type="entry name" value="NAD_synthase"/>
    <property type="match status" value="1"/>
</dbReference>
<evidence type="ECO:0000256" key="3">
    <source>
        <dbReference type="ARBA" id="ARBA00022741"/>
    </source>
</evidence>
<dbReference type="InterPro" id="IPR003694">
    <property type="entry name" value="NAD_synthase"/>
</dbReference>
<dbReference type="EMBL" id="JAATLK010000001">
    <property type="protein sequence ID" value="NIZ47214.1"/>
    <property type="molecule type" value="Genomic_DNA"/>
</dbReference>
<keyword evidence="2 6" id="KW-0436">Ligase</keyword>
<evidence type="ECO:0000256" key="2">
    <source>
        <dbReference type="ARBA" id="ARBA00022598"/>
    </source>
</evidence>
<comment type="similarity">
    <text evidence="6">Belongs to the NAD synthetase family.</text>
</comment>
<organism evidence="9 10">
    <name type="scientific">Entomospira nematocerorum</name>
    <dbReference type="NCBI Taxonomy" id="2719987"/>
    <lineage>
        <taxon>Bacteria</taxon>
        <taxon>Pseudomonadati</taxon>
        <taxon>Spirochaetota</taxon>
        <taxon>Spirochaetia</taxon>
        <taxon>Spirochaetales</taxon>
        <taxon>Spirochaetaceae</taxon>
        <taxon>Entomospira</taxon>
    </lineage>
</organism>
<evidence type="ECO:0000256" key="7">
    <source>
        <dbReference type="RuleBase" id="RU003812"/>
    </source>
</evidence>
<evidence type="ECO:0000256" key="6">
    <source>
        <dbReference type="RuleBase" id="RU003811"/>
    </source>
</evidence>